<dbReference type="Proteomes" id="UP000178558">
    <property type="component" value="Unassembled WGS sequence"/>
</dbReference>
<sequence length="227" mass="25385">MAEPDAPYRDNHAFKPLFERLKAANPDARPAVRAVEELFSSPTFKSATPPGIPKDLYLKSLLMGFRIVFLDGDEVRGATLISKRMTFLEQINREIAGETADLTAEVLEHPFGDLLATEAAVDMAKESVRKRGLTTLAAVIVHGERADERLELFPEMLFPESFSKVAMQLRAVAIKRGVTPQKADSLEAPLMKRVLRLEPFAIDRLSHVVAQYFLHAARDQQDVFVLE</sequence>
<proteinExistence type="predicted"/>
<organism evidence="1 2">
    <name type="scientific">Candidatus Roizmanbacteria bacterium RIFCSPLOWO2_01_FULL_40_42</name>
    <dbReference type="NCBI Taxonomy" id="1802066"/>
    <lineage>
        <taxon>Bacteria</taxon>
        <taxon>Candidatus Roizmaniibacteriota</taxon>
    </lineage>
</organism>
<accession>A0A1F7J545</accession>
<protein>
    <submittedName>
        <fullName evidence="1">Uncharacterized protein</fullName>
    </submittedName>
</protein>
<comment type="caution">
    <text evidence="1">The sequence shown here is derived from an EMBL/GenBank/DDBJ whole genome shotgun (WGS) entry which is preliminary data.</text>
</comment>
<dbReference type="AlphaFoldDB" id="A0A1F7J545"/>
<evidence type="ECO:0000313" key="1">
    <source>
        <dbReference type="EMBL" id="OGK50719.1"/>
    </source>
</evidence>
<dbReference type="EMBL" id="MGAQ01000012">
    <property type="protein sequence ID" value="OGK50719.1"/>
    <property type="molecule type" value="Genomic_DNA"/>
</dbReference>
<evidence type="ECO:0000313" key="2">
    <source>
        <dbReference type="Proteomes" id="UP000178558"/>
    </source>
</evidence>
<gene>
    <name evidence="1" type="ORF">A3B50_04435</name>
</gene>
<reference evidence="1 2" key="1">
    <citation type="journal article" date="2016" name="Nat. Commun.">
        <title>Thousands of microbial genomes shed light on interconnected biogeochemical processes in an aquifer system.</title>
        <authorList>
            <person name="Anantharaman K."/>
            <person name="Brown C.T."/>
            <person name="Hug L.A."/>
            <person name="Sharon I."/>
            <person name="Castelle C.J."/>
            <person name="Probst A.J."/>
            <person name="Thomas B.C."/>
            <person name="Singh A."/>
            <person name="Wilkins M.J."/>
            <person name="Karaoz U."/>
            <person name="Brodie E.L."/>
            <person name="Williams K.H."/>
            <person name="Hubbard S.S."/>
            <person name="Banfield J.F."/>
        </authorList>
    </citation>
    <scope>NUCLEOTIDE SEQUENCE [LARGE SCALE GENOMIC DNA]</scope>
</reference>
<name>A0A1F7J545_9BACT</name>